<dbReference type="KEGG" id="ipa:Isop_0387"/>
<evidence type="ECO:0000313" key="2">
    <source>
        <dbReference type="Proteomes" id="UP000008631"/>
    </source>
</evidence>
<organism evidence="1 2">
    <name type="scientific">Isosphaera pallida (strain ATCC 43644 / DSM 9630 / IS1B)</name>
    <dbReference type="NCBI Taxonomy" id="575540"/>
    <lineage>
        <taxon>Bacteria</taxon>
        <taxon>Pseudomonadati</taxon>
        <taxon>Planctomycetota</taxon>
        <taxon>Planctomycetia</taxon>
        <taxon>Isosphaerales</taxon>
        <taxon>Isosphaeraceae</taxon>
        <taxon>Isosphaera</taxon>
    </lineage>
</organism>
<gene>
    <name evidence="1" type="ordered locus">Isop_0387</name>
</gene>
<dbReference type="HOGENOM" id="CLU_1466335_0_0_0"/>
<name>E8QY03_ISOPI</name>
<sequence length="184" mass="19692">MSRIVTNVIGATPQLDLPPARGLEGGRLSEAADEAGLGAAVGVVRDPIRGLSVPPPHHLHPPMRVVRPEDEGAYSIEVGCDETGAAGEAPFDIPSAGSSDTTDLAGLIEREALAFARKGTPLALLIAETLDDLASRVRFTGARSVTEYRERIELLDEWADAEMHLQSPQGFDQFLPPLFPDRSF</sequence>
<evidence type="ECO:0000313" key="1">
    <source>
        <dbReference type="EMBL" id="ADV60982.1"/>
    </source>
</evidence>
<reference key="1">
    <citation type="submission" date="2010-11" db="EMBL/GenBank/DDBJ databases">
        <title>The complete sequence of chromosome of Isophaera pallida ATCC 43644.</title>
        <authorList>
            <consortium name="US DOE Joint Genome Institute (JGI-PGF)"/>
            <person name="Lucas S."/>
            <person name="Copeland A."/>
            <person name="Lapidus A."/>
            <person name="Bruce D."/>
            <person name="Goodwin L."/>
            <person name="Pitluck S."/>
            <person name="Kyrpides N."/>
            <person name="Mavromatis K."/>
            <person name="Pagani I."/>
            <person name="Ivanova N."/>
            <person name="Saunders E."/>
            <person name="Brettin T."/>
            <person name="Detter J.C."/>
            <person name="Han C."/>
            <person name="Tapia R."/>
            <person name="Land M."/>
            <person name="Hauser L."/>
            <person name="Markowitz V."/>
            <person name="Cheng J.-F."/>
            <person name="Hugenholtz P."/>
            <person name="Woyke T."/>
            <person name="Wu D."/>
            <person name="Eisen J.A."/>
        </authorList>
    </citation>
    <scope>NUCLEOTIDE SEQUENCE</scope>
    <source>
        <strain>ATCC 43644</strain>
    </source>
</reference>
<dbReference type="EMBL" id="CP002353">
    <property type="protein sequence ID" value="ADV60982.1"/>
    <property type="molecule type" value="Genomic_DNA"/>
</dbReference>
<dbReference type="RefSeq" id="WP_013563271.1">
    <property type="nucleotide sequence ID" value="NC_014962.1"/>
</dbReference>
<dbReference type="AlphaFoldDB" id="E8QY03"/>
<keyword evidence="2" id="KW-1185">Reference proteome</keyword>
<dbReference type="STRING" id="575540.Isop_0387"/>
<reference evidence="1 2" key="2">
    <citation type="journal article" date="2011" name="Stand. Genomic Sci.">
        <title>Complete genome sequence of Isosphaera pallida type strain (IS1B).</title>
        <authorList>
            <consortium name="US DOE Joint Genome Institute (JGI-PGF)"/>
            <person name="Goker M."/>
            <person name="Cleland D."/>
            <person name="Saunders E."/>
            <person name="Lapidus A."/>
            <person name="Nolan M."/>
            <person name="Lucas S."/>
            <person name="Hammon N."/>
            <person name="Deshpande S."/>
            <person name="Cheng J.F."/>
            <person name="Tapia R."/>
            <person name="Han C."/>
            <person name="Goodwin L."/>
            <person name="Pitluck S."/>
            <person name="Liolios K."/>
            <person name="Pagani I."/>
            <person name="Ivanova N."/>
            <person name="Mavromatis K."/>
            <person name="Pati A."/>
            <person name="Chen A."/>
            <person name="Palaniappan K."/>
            <person name="Land M."/>
            <person name="Hauser L."/>
            <person name="Chang Y.J."/>
            <person name="Jeffries C.D."/>
            <person name="Detter J.C."/>
            <person name="Beck B."/>
            <person name="Woyke T."/>
            <person name="Bristow J."/>
            <person name="Eisen J.A."/>
            <person name="Markowitz V."/>
            <person name="Hugenholtz P."/>
            <person name="Kyrpides N.C."/>
            <person name="Klenk H.P."/>
        </authorList>
    </citation>
    <scope>NUCLEOTIDE SEQUENCE [LARGE SCALE GENOMIC DNA]</scope>
    <source>
        <strain evidence="2">ATCC 43644 / DSM 9630 / IS1B</strain>
    </source>
</reference>
<accession>E8QY03</accession>
<dbReference type="Proteomes" id="UP000008631">
    <property type="component" value="Chromosome"/>
</dbReference>
<dbReference type="InParanoid" id="E8QY03"/>
<proteinExistence type="predicted"/>
<protein>
    <submittedName>
        <fullName evidence="1">Uncharacterized protein</fullName>
    </submittedName>
</protein>